<evidence type="ECO:0000313" key="1">
    <source>
        <dbReference type="EMBL" id="SOD53623.1"/>
    </source>
</evidence>
<organism evidence="1 2">
    <name type="scientific">Pseudoxanthomonas wuyuanensis</name>
    <dbReference type="NCBI Taxonomy" id="1073196"/>
    <lineage>
        <taxon>Bacteria</taxon>
        <taxon>Pseudomonadati</taxon>
        <taxon>Pseudomonadota</taxon>
        <taxon>Gammaproteobacteria</taxon>
        <taxon>Lysobacterales</taxon>
        <taxon>Lysobacteraceae</taxon>
        <taxon>Pseudoxanthomonas</taxon>
    </lineage>
</organism>
<name>A0A286D4N5_9GAMM</name>
<keyword evidence="2" id="KW-1185">Reference proteome</keyword>
<dbReference type="RefSeq" id="WP_097121243.1">
    <property type="nucleotide sequence ID" value="NZ_OCND01000002.1"/>
</dbReference>
<dbReference type="EMBL" id="OCND01000002">
    <property type="protein sequence ID" value="SOD53623.1"/>
    <property type="molecule type" value="Genomic_DNA"/>
</dbReference>
<protein>
    <submittedName>
        <fullName evidence="1">Uncharacterized protein</fullName>
    </submittedName>
</protein>
<accession>A0A286D4N5</accession>
<dbReference type="AlphaFoldDB" id="A0A286D4N5"/>
<evidence type="ECO:0000313" key="2">
    <source>
        <dbReference type="Proteomes" id="UP000219374"/>
    </source>
</evidence>
<proteinExistence type="predicted"/>
<dbReference type="Proteomes" id="UP000219374">
    <property type="component" value="Unassembled WGS sequence"/>
</dbReference>
<gene>
    <name evidence="1" type="ORF">SAMN06296416_102504</name>
</gene>
<reference evidence="1 2" key="1">
    <citation type="submission" date="2017-09" db="EMBL/GenBank/DDBJ databases">
        <authorList>
            <person name="Ehlers B."/>
            <person name="Leendertz F.H."/>
        </authorList>
    </citation>
    <scope>NUCLEOTIDE SEQUENCE [LARGE SCALE GENOMIC DNA]</scope>
    <source>
        <strain evidence="1 2">CGMCC 1.10978</strain>
    </source>
</reference>
<sequence>MRTRYAAQYELDIPGAVAELRVGADGTLRLDWFSSTPERFHVATALLERDAVSLAGDTGLNLGPLTLLMPPKRLRLLADALHAHGFTGCAWATTEGA</sequence>